<evidence type="ECO:0000313" key="2">
    <source>
        <dbReference type="Proteomes" id="UP001066276"/>
    </source>
</evidence>
<dbReference type="Proteomes" id="UP001066276">
    <property type="component" value="Chromosome 3_2"/>
</dbReference>
<feature type="non-terminal residue" evidence="1">
    <location>
        <position position="1"/>
    </location>
</feature>
<reference evidence="1" key="1">
    <citation type="journal article" date="2022" name="bioRxiv">
        <title>Sequencing and chromosome-scale assembly of the giantPleurodeles waltlgenome.</title>
        <authorList>
            <person name="Brown T."/>
            <person name="Elewa A."/>
            <person name="Iarovenko S."/>
            <person name="Subramanian E."/>
            <person name="Araus A.J."/>
            <person name="Petzold A."/>
            <person name="Susuki M."/>
            <person name="Suzuki K.-i.T."/>
            <person name="Hayashi T."/>
            <person name="Toyoda A."/>
            <person name="Oliveira C."/>
            <person name="Osipova E."/>
            <person name="Leigh N.D."/>
            <person name="Simon A."/>
            <person name="Yun M.H."/>
        </authorList>
    </citation>
    <scope>NUCLEOTIDE SEQUENCE</scope>
    <source>
        <strain evidence="1">20211129_DDA</strain>
        <tissue evidence="1">Liver</tissue>
    </source>
</reference>
<accession>A0AAV7U520</accession>
<organism evidence="1 2">
    <name type="scientific">Pleurodeles waltl</name>
    <name type="common">Iberian ribbed newt</name>
    <dbReference type="NCBI Taxonomy" id="8319"/>
    <lineage>
        <taxon>Eukaryota</taxon>
        <taxon>Metazoa</taxon>
        <taxon>Chordata</taxon>
        <taxon>Craniata</taxon>
        <taxon>Vertebrata</taxon>
        <taxon>Euteleostomi</taxon>
        <taxon>Amphibia</taxon>
        <taxon>Batrachia</taxon>
        <taxon>Caudata</taxon>
        <taxon>Salamandroidea</taxon>
        <taxon>Salamandridae</taxon>
        <taxon>Pleurodelinae</taxon>
        <taxon>Pleurodeles</taxon>
    </lineage>
</organism>
<feature type="non-terminal residue" evidence="1">
    <location>
        <position position="71"/>
    </location>
</feature>
<gene>
    <name evidence="1" type="ORF">NDU88_007885</name>
</gene>
<sequence length="71" mass="8328">PERRILPHTHPPCPQKILEIHRSRQPFSIPCPSFRTEISSQNIYQMSSTNRSLSQKEKTPSFSILRRLVDK</sequence>
<proteinExistence type="predicted"/>
<protein>
    <submittedName>
        <fullName evidence="1">Uncharacterized protein</fullName>
    </submittedName>
</protein>
<dbReference type="EMBL" id="JANPWB010000006">
    <property type="protein sequence ID" value="KAJ1182702.1"/>
    <property type="molecule type" value="Genomic_DNA"/>
</dbReference>
<comment type="caution">
    <text evidence="1">The sequence shown here is derived from an EMBL/GenBank/DDBJ whole genome shotgun (WGS) entry which is preliminary data.</text>
</comment>
<evidence type="ECO:0000313" key="1">
    <source>
        <dbReference type="EMBL" id="KAJ1182702.1"/>
    </source>
</evidence>
<dbReference type="AlphaFoldDB" id="A0AAV7U520"/>
<name>A0AAV7U520_PLEWA</name>
<keyword evidence="2" id="KW-1185">Reference proteome</keyword>